<evidence type="ECO:0000313" key="2">
    <source>
        <dbReference type="Proteomes" id="UP001357485"/>
    </source>
</evidence>
<sequence>MPLREAHAATGFPLFRITASATGRGGVVVYFKGDVLWAQNRRDRALFEPVELGEGLVERVEG</sequence>
<proteinExistence type="predicted"/>
<dbReference type="EMBL" id="JAVRRA010018636">
    <property type="protein sequence ID" value="KAK5188018.1"/>
    <property type="molecule type" value="Genomic_DNA"/>
</dbReference>
<name>A0ABR0LK05_9PEZI</name>
<gene>
    <name evidence="1" type="ORF">LTR16_008927</name>
</gene>
<protein>
    <submittedName>
        <fullName evidence="1">Uncharacterized protein</fullName>
    </submittedName>
</protein>
<accession>A0ABR0LK05</accession>
<feature type="non-terminal residue" evidence="1">
    <location>
        <position position="62"/>
    </location>
</feature>
<comment type="caution">
    <text evidence="1">The sequence shown here is derived from an EMBL/GenBank/DDBJ whole genome shotgun (WGS) entry which is preliminary data.</text>
</comment>
<organism evidence="1 2">
    <name type="scientific">Cryomyces antarcticus</name>
    <dbReference type="NCBI Taxonomy" id="329879"/>
    <lineage>
        <taxon>Eukaryota</taxon>
        <taxon>Fungi</taxon>
        <taxon>Dikarya</taxon>
        <taxon>Ascomycota</taxon>
        <taxon>Pezizomycotina</taxon>
        <taxon>Dothideomycetes</taxon>
        <taxon>Dothideomycetes incertae sedis</taxon>
        <taxon>Cryomyces</taxon>
    </lineage>
</organism>
<dbReference type="Proteomes" id="UP001357485">
    <property type="component" value="Unassembled WGS sequence"/>
</dbReference>
<evidence type="ECO:0000313" key="1">
    <source>
        <dbReference type="EMBL" id="KAK5188018.1"/>
    </source>
</evidence>
<keyword evidence="2" id="KW-1185">Reference proteome</keyword>
<reference evidence="1 2" key="1">
    <citation type="submission" date="2023-08" db="EMBL/GenBank/DDBJ databases">
        <title>Black Yeasts Isolated from many extreme environments.</title>
        <authorList>
            <person name="Coleine C."/>
            <person name="Stajich J.E."/>
            <person name="Selbmann L."/>
        </authorList>
    </citation>
    <scope>NUCLEOTIDE SEQUENCE [LARGE SCALE GENOMIC DNA]</scope>
    <source>
        <strain evidence="1 2">CCFEE 536</strain>
    </source>
</reference>